<dbReference type="Gene3D" id="3.50.4.10">
    <property type="entry name" value="Hepatocyte Growth Factor"/>
    <property type="match status" value="5"/>
</dbReference>
<feature type="signal peptide" evidence="3">
    <location>
        <begin position="1"/>
        <end position="21"/>
    </location>
</feature>
<evidence type="ECO:0000256" key="2">
    <source>
        <dbReference type="ARBA" id="ARBA00023157"/>
    </source>
</evidence>
<keyword evidence="3" id="KW-0732">Signal</keyword>
<evidence type="ECO:0000313" key="6">
    <source>
        <dbReference type="EMBL" id="OQR92440.1"/>
    </source>
</evidence>
<dbReference type="PROSITE" id="PS50948">
    <property type="entry name" value="PAN"/>
    <property type="match status" value="2"/>
</dbReference>
<dbReference type="SMART" id="SM00223">
    <property type="entry name" value="APPLE"/>
    <property type="match status" value="5"/>
</dbReference>
<dbReference type="PANTHER" id="PTHR33946:SF4">
    <property type="entry name" value="COAGULATION FACTOR XI"/>
    <property type="match status" value="1"/>
</dbReference>
<dbReference type="GO" id="GO:0006508">
    <property type="term" value="P:proteolysis"/>
    <property type="evidence" value="ECO:0007669"/>
    <property type="project" value="InterPro"/>
</dbReference>
<dbReference type="CDD" id="cd01100">
    <property type="entry name" value="APPLE_Factor_XI_like"/>
    <property type="match status" value="4"/>
</dbReference>
<protein>
    <submittedName>
        <fullName evidence="5">Secreted protein</fullName>
    </submittedName>
</protein>
<dbReference type="GO" id="GO:0005576">
    <property type="term" value="C:extracellular region"/>
    <property type="evidence" value="ECO:0007669"/>
    <property type="project" value="InterPro"/>
</dbReference>
<dbReference type="Pfam" id="PF14295">
    <property type="entry name" value="PAN_4"/>
    <property type="match status" value="5"/>
</dbReference>
<evidence type="ECO:0000259" key="4">
    <source>
        <dbReference type="PROSITE" id="PS50948"/>
    </source>
</evidence>
<sequence>MRTSACTSALGLSALASVAFGAEMVASCYNYQTNTDYPGNDIKSTLQASASNCCADCVATPGCQLYVWTGTNGGTCYLKSAAGSPATVNGAQSAFATPATCYNYQSNTDYPGNDIKSTLRASASNCCGDCAATSGCKLYVWTSTNGGTCYLKSAAGAPATVNGAQSAFTTPATCYNYQSNTDYPGNDIKSTLQASASNCCDDCAATQGCKLYVWTGTNGGTCYLKYAAGAPATVNGAQSAFTSPLNVGTCGAVLANTDFTDQDIANVPGSTPAQCCTACLNNYACNAWSLSNNICWLKSGSNNQHPAAGVTSSTVNKCSAPQTNTDFYGNDLTNTPAAAATSCCAICRNTSGCTAYSWYQGVCYLKSSAGTPSNKAGVTSATVL</sequence>
<dbReference type="AlphaFoldDB" id="A0A0A7CN88"/>
<feature type="domain" description="Apple" evidence="4">
    <location>
        <begin position="318"/>
        <end position="384"/>
    </location>
</feature>
<feature type="chain" id="PRO_5002025909" evidence="3">
    <location>
        <begin position="22"/>
        <end position="384"/>
    </location>
</feature>
<dbReference type="InterPro" id="IPR000177">
    <property type="entry name" value="Apple"/>
</dbReference>
<evidence type="ECO:0000313" key="7">
    <source>
        <dbReference type="Proteomes" id="UP000243579"/>
    </source>
</evidence>
<reference evidence="5 7" key="1">
    <citation type="journal article" date="2014" name="Genome Biol. Evol.">
        <title>The secreted proteins of Achlya hypogyna and Thraustotheca clavata identify the ancestral oomycete secretome and reveal gene acquisitions by horizontal gene transfer.</title>
        <authorList>
            <person name="Misner I."/>
            <person name="Blouin N."/>
            <person name="Leonard G."/>
            <person name="Richards T.A."/>
            <person name="Lane C.E."/>
        </authorList>
    </citation>
    <scope>NUCLEOTIDE SEQUENCE</scope>
    <source>
        <strain evidence="5 7">ATCC 48635</strain>
    </source>
</reference>
<dbReference type="OrthoDB" id="63806at2759"/>
<keyword evidence="7" id="KW-1185">Reference proteome</keyword>
<accession>A0A0A7CN88</accession>
<keyword evidence="1" id="KW-0677">Repeat</keyword>
<evidence type="ECO:0000256" key="1">
    <source>
        <dbReference type="ARBA" id="ARBA00022737"/>
    </source>
</evidence>
<feature type="domain" description="Apple" evidence="4">
    <location>
        <begin position="101"/>
        <end position="174"/>
    </location>
</feature>
<gene>
    <name evidence="6" type="ORF">ACHHYP_03709</name>
</gene>
<name>A0A0A7CN88_ACHHY</name>
<keyword evidence="2" id="KW-1015">Disulfide bond</keyword>
<dbReference type="EMBL" id="JNBR01000460">
    <property type="protein sequence ID" value="OQR92440.1"/>
    <property type="molecule type" value="Genomic_DNA"/>
</dbReference>
<evidence type="ECO:0000256" key="3">
    <source>
        <dbReference type="SAM" id="SignalP"/>
    </source>
</evidence>
<dbReference type="InterPro" id="IPR003609">
    <property type="entry name" value="Pan_app"/>
</dbReference>
<dbReference type="STRING" id="1202772.A0A0A7CN88"/>
<dbReference type="Proteomes" id="UP000243579">
    <property type="component" value="Unassembled WGS sequence"/>
</dbReference>
<dbReference type="PANTHER" id="PTHR33946">
    <property type="match status" value="1"/>
</dbReference>
<evidence type="ECO:0000313" key="5">
    <source>
        <dbReference type="EMBL" id="AIG55933.1"/>
    </source>
</evidence>
<dbReference type="EMBL" id="KM038472">
    <property type="protein sequence ID" value="AIG55933.1"/>
    <property type="molecule type" value="Genomic_DNA"/>
</dbReference>
<proteinExistence type="predicted"/>
<organism evidence="5">
    <name type="scientific">Achlya hypogyna</name>
    <name type="common">Oomycete</name>
    <name type="synonym">Protoachlya hypogyna</name>
    <dbReference type="NCBI Taxonomy" id="1202772"/>
    <lineage>
        <taxon>Eukaryota</taxon>
        <taxon>Sar</taxon>
        <taxon>Stramenopiles</taxon>
        <taxon>Oomycota</taxon>
        <taxon>Saprolegniomycetes</taxon>
        <taxon>Saprolegniales</taxon>
        <taxon>Achlyaceae</taxon>
        <taxon>Achlya</taxon>
    </lineage>
</organism>